<feature type="compositionally biased region" description="Acidic residues" evidence="2">
    <location>
        <begin position="294"/>
        <end position="338"/>
    </location>
</feature>
<name>A0A8K0LCR9_9PEZI</name>
<dbReference type="Gene3D" id="1.10.287.1490">
    <property type="match status" value="1"/>
</dbReference>
<protein>
    <submittedName>
        <fullName evidence="3">Uncharacterized protein</fullName>
    </submittedName>
</protein>
<evidence type="ECO:0000256" key="1">
    <source>
        <dbReference type="SAM" id="Coils"/>
    </source>
</evidence>
<sequence length="353" mass="40265">MSTTSTSTASPFSSTRSTRTALLGTLSALSPSLSAQVEAHFLSLSSHEDSAFEIAFTMQEKWEAARSALEHERSLRVRAEASVRDSAAYLAAVETQRYAIVQRWFAAQRALVEDVEFLREEVRDVARELDDEMEARERCGAGREELRGEVQELEAEVAGLRAALEWEGARRVEVEREVEREKGRGQAQTWNVLGDLLRETERRARAEGEVERLRGLAGWRSQVEVQARGEELGLRRRLCEEQQRALRMGRRDRERLGAVLADMQMWKRLARERGEALAVERVRRRALEELLGDREDEEGEDDVREDEEQHDEEDEVVEVEESGSEEGDADDDEFEDQGSDCTLVEQAYGPHSW</sequence>
<dbReference type="AlphaFoldDB" id="A0A8K0LCR9"/>
<dbReference type="EMBL" id="JAESVG020000001">
    <property type="protein sequence ID" value="KAG8631690.1"/>
    <property type="molecule type" value="Genomic_DNA"/>
</dbReference>
<reference evidence="3" key="1">
    <citation type="submission" date="2021-07" db="EMBL/GenBank/DDBJ databases">
        <title>Elsinoe batatas strain:CRI-CJ2 Genome sequencing and assembly.</title>
        <authorList>
            <person name="Huang L."/>
        </authorList>
    </citation>
    <scope>NUCLEOTIDE SEQUENCE</scope>
    <source>
        <strain evidence="3">CRI-CJ2</strain>
    </source>
</reference>
<accession>A0A8K0LCR9</accession>
<evidence type="ECO:0000313" key="3">
    <source>
        <dbReference type="EMBL" id="KAG8631690.1"/>
    </source>
</evidence>
<feature type="region of interest" description="Disordered" evidence="2">
    <location>
        <begin position="290"/>
        <end position="353"/>
    </location>
</feature>
<gene>
    <name evidence="3" type="ORF">KVT40_000830</name>
</gene>
<evidence type="ECO:0000256" key="2">
    <source>
        <dbReference type="SAM" id="MobiDB-lite"/>
    </source>
</evidence>
<feature type="coiled-coil region" evidence="1">
    <location>
        <begin position="108"/>
        <end position="163"/>
    </location>
</feature>
<keyword evidence="4" id="KW-1185">Reference proteome</keyword>
<dbReference type="Proteomes" id="UP000809789">
    <property type="component" value="Unassembled WGS sequence"/>
</dbReference>
<comment type="caution">
    <text evidence="3">The sequence shown here is derived from an EMBL/GenBank/DDBJ whole genome shotgun (WGS) entry which is preliminary data.</text>
</comment>
<keyword evidence="1" id="KW-0175">Coiled coil</keyword>
<evidence type="ECO:0000313" key="4">
    <source>
        <dbReference type="Proteomes" id="UP000809789"/>
    </source>
</evidence>
<organism evidence="3 4">
    <name type="scientific">Elsinoe batatas</name>
    <dbReference type="NCBI Taxonomy" id="2601811"/>
    <lineage>
        <taxon>Eukaryota</taxon>
        <taxon>Fungi</taxon>
        <taxon>Dikarya</taxon>
        <taxon>Ascomycota</taxon>
        <taxon>Pezizomycotina</taxon>
        <taxon>Dothideomycetes</taxon>
        <taxon>Dothideomycetidae</taxon>
        <taxon>Myriangiales</taxon>
        <taxon>Elsinoaceae</taxon>
        <taxon>Elsinoe</taxon>
    </lineage>
</organism>
<proteinExistence type="predicted"/>